<keyword evidence="4" id="KW-0812">Transmembrane</keyword>
<feature type="compositionally biased region" description="Basic residues" evidence="3">
    <location>
        <begin position="162"/>
        <end position="171"/>
    </location>
</feature>
<dbReference type="InterPro" id="IPR044839">
    <property type="entry name" value="NDR1-like"/>
</dbReference>
<feature type="region of interest" description="Disordered" evidence="3">
    <location>
        <begin position="1"/>
        <end position="222"/>
    </location>
</feature>
<accession>A0A6A3AQJ0</accession>
<dbReference type="AlphaFoldDB" id="A0A6A3AQJ0"/>
<feature type="transmembrane region" description="Helical" evidence="4">
    <location>
        <begin position="237"/>
        <end position="264"/>
    </location>
</feature>
<keyword evidence="6" id="KW-1185">Reference proteome</keyword>
<comment type="subcellular location">
    <subcellularLocation>
        <location evidence="1">Membrane</location>
    </subcellularLocation>
</comment>
<feature type="compositionally biased region" description="Basic and acidic residues" evidence="3">
    <location>
        <begin position="192"/>
        <end position="201"/>
    </location>
</feature>
<evidence type="ECO:0000256" key="3">
    <source>
        <dbReference type="SAM" id="MobiDB-lite"/>
    </source>
</evidence>
<organism evidence="5 6">
    <name type="scientific">Hibiscus syriacus</name>
    <name type="common">Rose of Sharon</name>
    <dbReference type="NCBI Taxonomy" id="106335"/>
    <lineage>
        <taxon>Eukaryota</taxon>
        <taxon>Viridiplantae</taxon>
        <taxon>Streptophyta</taxon>
        <taxon>Embryophyta</taxon>
        <taxon>Tracheophyta</taxon>
        <taxon>Spermatophyta</taxon>
        <taxon>Magnoliopsida</taxon>
        <taxon>eudicotyledons</taxon>
        <taxon>Gunneridae</taxon>
        <taxon>Pentapetalae</taxon>
        <taxon>rosids</taxon>
        <taxon>malvids</taxon>
        <taxon>Malvales</taxon>
        <taxon>Malvaceae</taxon>
        <taxon>Malvoideae</taxon>
        <taxon>Hibiscus</taxon>
    </lineage>
</organism>
<dbReference type="OrthoDB" id="1924574at2759"/>
<dbReference type="Proteomes" id="UP000436088">
    <property type="component" value="Unassembled WGS sequence"/>
</dbReference>
<dbReference type="EMBL" id="VEPZ02000982">
    <property type="protein sequence ID" value="KAE8705505.1"/>
    <property type="molecule type" value="Genomic_DNA"/>
</dbReference>
<keyword evidence="4" id="KW-1133">Transmembrane helix</keyword>
<evidence type="ECO:0000256" key="4">
    <source>
        <dbReference type="SAM" id="Phobius"/>
    </source>
</evidence>
<sequence>MAHQHVETNPHFIDPEELTPEQRQFLPPSLLPRRGHAQRMPSRGRRDQQQRQPQEERVLPLGPRDQQPQERQPQEEHLQPLGHQDQQPRQIQPQEERPQPIGPSPPEPRREGQWPHQPLHVWVPPAHHDDQHLQPHPQPHQGQQRQPLEMWVPPTTRASGPKPKKEKHRPRKEVVMQPQLQDQHPRASLIRPQHESSDHHPSPGITIPEHKDQRPQELRPHSRLFLPKDRRTKAHTWFAAAFCIIFWLFIIIGGLIVLIVYLVFRPRIPYFDVNSVTLNAAYLDMGYLLNADLTVLANFTNPNKKVSVDFSYMYLNLFFENTLIATQYIEPFSAARGQSRFANIHMVSSQVKLSMKESMLLQKQIENNRVIFTVKGMFRARSNLGSFLKYSYWLHGQCGILVSSPPTGVLRDKRCKTKR</sequence>
<reference evidence="5" key="1">
    <citation type="submission" date="2019-09" db="EMBL/GenBank/DDBJ databases">
        <title>Draft genome information of white flower Hibiscus syriacus.</title>
        <authorList>
            <person name="Kim Y.-M."/>
        </authorList>
    </citation>
    <scope>NUCLEOTIDE SEQUENCE [LARGE SCALE GENOMIC DNA]</scope>
    <source>
        <strain evidence="5">YM2019G1</strain>
    </source>
</reference>
<dbReference type="GO" id="GO:0098542">
    <property type="term" value="P:defense response to other organism"/>
    <property type="evidence" value="ECO:0007669"/>
    <property type="project" value="InterPro"/>
</dbReference>
<name>A0A6A3AQJ0_HIBSY</name>
<feature type="compositionally biased region" description="Basic and acidic residues" evidence="3">
    <location>
        <begin position="208"/>
        <end position="220"/>
    </location>
</feature>
<proteinExistence type="predicted"/>
<evidence type="ECO:0000256" key="2">
    <source>
        <dbReference type="ARBA" id="ARBA00023136"/>
    </source>
</evidence>
<dbReference type="PANTHER" id="PTHR31234:SF42">
    <property type="entry name" value="LATE EMBRYOGENESIS ABUNDANT (LEA) HYDROXYPROLINE-RICH GLYCOPROTEIN FAMILY"/>
    <property type="match status" value="1"/>
</dbReference>
<evidence type="ECO:0000313" key="6">
    <source>
        <dbReference type="Proteomes" id="UP000436088"/>
    </source>
</evidence>
<dbReference type="PANTHER" id="PTHR31234">
    <property type="entry name" value="LATE EMBRYOGENESIS ABUNDANT (LEA) HYDROXYPROLINE-RICH GLYCOPROTEIN FAMILY"/>
    <property type="match status" value="1"/>
</dbReference>
<evidence type="ECO:0000256" key="1">
    <source>
        <dbReference type="ARBA" id="ARBA00004370"/>
    </source>
</evidence>
<evidence type="ECO:0000313" key="5">
    <source>
        <dbReference type="EMBL" id="KAE8705505.1"/>
    </source>
</evidence>
<dbReference type="GO" id="GO:0005886">
    <property type="term" value="C:plasma membrane"/>
    <property type="evidence" value="ECO:0007669"/>
    <property type="project" value="TreeGrafter"/>
</dbReference>
<gene>
    <name evidence="5" type="ORF">F3Y22_tig00110429pilonHSYRG01471</name>
</gene>
<feature type="compositionally biased region" description="Basic and acidic residues" evidence="3">
    <location>
        <begin position="44"/>
        <end position="58"/>
    </location>
</feature>
<comment type="caution">
    <text evidence="5">The sequence shown here is derived from an EMBL/GenBank/DDBJ whole genome shotgun (WGS) entry which is preliminary data.</text>
</comment>
<protein>
    <submittedName>
        <fullName evidence="5">FUS3-complementing protein 2 isoform 1</fullName>
    </submittedName>
</protein>
<keyword evidence="2 4" id="KW-0472">Membrane</keyword>